<keyword evidence="1" id="KW-0808">Transferase</keyword>
<evidence type="ECO:0000256" key="1">
    <source>
        <dbReference type="ARBA" id="ARBA00022679"/>
    </source>
</evidence>
<dbReference type="Proteomes" id="UP001344447">
    <property type="component" value="Unassembled WGS sequence"/>
</dbReference>
<keyword evidence="3" id="KW-0732">Signal</keyword>
<protein>
    <recommendedName>
        <fullName evidence="4">Peptidase M28 domain-containing protein</fullName>
    </recommendedName>
</protein>
<evidence type="ECO:0000256" key="3">
    <source>
        <dbReference type="SAM" id="SignalP"/>
    </source>
</evidence>
<comment type="caution">
    <text evidence="5">The sequence shown here is derived from an EMBL/GenBank/DDBJ whole genome shotgun (WGS) entry which is preliminary data.</text>
</comment>
<feature type="domain" description="Peptidase M28" evidence="4">
    <location>
        <begin position="136"/>
        <end position="347"/>
    </location>
</feature>
<gene>
    <name evidence="5" type="ORF">RB653_003337</name>
</gene>
<organism evidence="5 6">
    <name type="scientific">Dictyostelium firmibasis</name>
    <dbReference type="NCBI Taxonomy" id="79012"/>
    <lineage>
        <taxon>Eukaryota</taxon>
        <taxon>Amoebozoa</taxon>
        <taxon>Evosea</taxon>
        <taxon>Eumycetozoa</taxon>
        <taxon>Dictyostelia</taxon>
        <taxon>Dictyosteliales</taxon>
        <taxon>Dictyosteliaceae</taxon>
        <taxon>Dictyostelium</taxon>
    </lineage>
</organism>
<dbReference type="GO" id="GO:0008270">
    <property type="term" value="F:zinc ion binding"/>
    <property type="evidence" value="ECO:0007669"/>
    <property type="project" value="TreeGrafter"/>
</dbReference>
<dbReference type="AlphaFoldDB" id="A0AAN7TXM5"/>
<keyword evidence="2" id="KW-0012">Acyltransferase</keyword>
<dbReference type="EMBL" id="JAVFKY010000001">
    <property type="protein sequence ID" value="KAK5581759.1"/>
    <property type="molecule type" value="Genomic_DNA"/>
</dbReference>
<dbReference type="InterPro" id="IPR040234">
    <property type="entry name" value="QC/QCL"/>
</dbReference>
<dbReference type="CDD" id="cd03880">
    <property type="entry name" value="M28_QC_like"/>
    <property type="match status" value="1"/>
</dbReference>
<proteinExistence type="predicted"/>
<dbReference type="PANTHER" id="PTHR12283">
    <property type="entry name" value="GLUTAMINYL-PEPTIDE CYCLOTRANSFERASE"/>
    <property type="match status" value="1"/>
</dbReference>
<dbReference type="InterPro" id="IPR007484">
    <property type="entry name" value="Peptidase_M28"/>
</dbReference>
<accession>A0AAN7TXM5</accession>
<evidence type="ECO:0000313" key="6">
    <source>
        <dbReference type="Proteomes" id="UP001344447"/>
    </source>
</evidence>
<dbReference type="Gene3D" id="3.40.630.10">
    <property type="entry name" value="Zn peptidases"/>
    <property type="match status" value="1"/>
</dbReference>
<reference evidence="5 6" key="1">
    <citation type="submission" date="2023-11" db="EMBL/GenBank/DDBJ databases">
        <title>Dfirmibasis_genome.</title>
        <authorList>
            <person name="Edelbroek B."/>
            <person name="Kjellin J."/>
            <person name="Jerlstrom-Hultqvist J."/>
            <person name="Soderbom F."/>
        </authorList>
    </citation>
    <scope>NUCLEOTIDE SEQUENCE [LARGE SCALE GENOMIC DNA]</scope>
    <source>
        <strain evidence="5 6">TNS-C-14</strain>
    </source>
</reference>
<feature type="chain" id="PRO_5042893231" description="Peptidase M28 domain-containing protein" evidence="3">
    <location>
        <begin position="24"/>
        <end position="357"/>
    </location>
</feature>
<dbReference type="GO" id="GO:0016603">
    <property type="term" value="F:glutaminyl-peptide cyclotransferase activity"/>
    <property type="evidence" value="ECO:0007669"/>
    <property type="project" value="InterPro"/>
</dbReference>
<evidence type="ECO:0000313" key="5">
    <source>
        <dbReference type="EMBL" id="KAK5581759.1"/>
    </source>
</evidence>
<evidence type="ECO:0000256" key="2">
    <source>
        <dbReference type="ARBA" id="ARBA00023315"/>
    </source>
</evidence>
<dbReference type="SUPFAM" id="SSF53187">
    <property type="entry name" value="Zn-dependent exopeptidases"/>
    <property type="match status" value="1"/>
</dbReference>
<dbReference type="FunFam" id="3.40.630.10:FF:000196">
    <property type="entry name" value="glutaminyl-peptide cyclotransferase isoform X1"/>
    <property type="match status" value="1"/>
</dbReference>
<name>A0AAN7TXM5_9MYCE</name>
<evidence type="ECO:0000259" key="4">
    <source>
        <dbReference type="Pfam" id="PF04389"/>
    </source>
</evidence>
<dbReference type="PANTHER" id="PTHR12283:SF6">
    <property type="entry name" value="GLUTAMINYL-PEPTIDE CYCLOTRANSFERASE-RELATED"/>
    <property type="match status" value="1"/>
</dbReference>
<feature type="signal peptide" evidence="3">
    <location>
        <begin position="1"/>
        <end position="23"/>
    </location>
</feature>
<dbReference type="InterPro" id="IPR037457">
    <property type="entry name" value="M28_QC"/>
</dbReference>
<sequence>MKYLKSLIIKTLIFFLLINVINCINKKQQEEVKIKFKNLKSTLIKSYSESNMEEIQKHLKHILVERVADTPNHKKVREYIVSQFDKLYWDIEFDSFKDNTPFGEKTFTNIILTSKLVNDDDDDIVGVDNKEELSESPKTLILSAHYDSKYFKEFSFLGATDSAVPCSMLIDLAISLQSEIKKSKKRLMIIFFDGEEAFKEWSDTDSLYGSRHLANLLLDKKVITKDNDNDLPISSSFYNTVEAFILLDLLGAPNPRFYMFNKKTESLFKKLSDIEDKLSLKRFISPKPYKYFQNQYIGSNIQDDHMPFLNYVPTLHIIPYPFPNVWHTEKDNESCLDKNTIEDLSKIFKIFVGSYLN</sequence>
<dbReference type="Pfam" id="PF04389">
    <property type="entry name" value="Peptidase_M28"/>
    <property type="match status" value="1"/>
</dbReference>
<keyword evidence="6" id="KW-1185">Reference proteome</keyword>